<dbReference type="AlphaFoldDB" id="A0AAV5QQE7"/>
<dbReference type="PANTHER" id="PTHR11070:SF46">
    <property type="entry name" value="ATP-DEPENDENT DNA HELICASE HMI1, MITOCHONDRIAL"/>
    <property type="match status" value="1"/>
</dbReference>
<dbReference type="RefSeq" id="XP_064853761.1">
    <property type="nucleotide sequence ID" value="XM_064997689.1"/>
</dbReference>
<reference evidence="12 13" key="1">
    <citation type="journal article" date="2023" name="Elife">
        <title>Identification of key yeast species and microbe-microbe interactions impacting larval growth of Drosophila in the wild.</title>
        <authorList>
            <person name="Mure A."/>
            <person name="Sugiura Y."/>
            <person name="Maeda R."/>
            <person name="Honda K."/>
            <person name="Sakurai N."/>
            <person name="Takahashi Y."/>
            <person name="Watada M."/>
            <person name="Katoh T."/>
            <person name="Gotoh A."/>
            <person name="Gotoh Y."/>
            <person name="Taniguchi I."/>
            <person name="Nakamura K."/>
            <person name="Hayashi T."/>
            <person name="Katayama T."/>
            <person name="Uemura T."/>
            <person name="Hattori Y."/>
        </authorList>
    </citation>
    <scope>NUCLEOTIDE SEQUENCE [LARGE SCALE GENOMIC DNA]</scope>
    <source>
        <strain evidence="12 13">SC-9</strain>
    </source>
</reference>
<dbReference type="InterPro" id="IPR000212">
    <property type="entry name" value="DNA_helicase_UvrD/REP"/>
</dbReference>
<dbReference type="SUPFAM" id="SSF52540">
    <property type="entry name" value="P-loop containing nucleoside triphosphate hydrolases"/>
    <property type="match status" value="1"/>
</dbReference>
<keyword evidence="4 9" id="KW-0067">ATP-binding</keyword>
<dbReference type="Pfam" id="PF13361">
    <property type="entry name" value="UvrD_C"/>
    <property type="match status" value="1"/>
</dbReference>
<gene>
    <name evidence="12" type="ORF">DASC09_040900</name>
</gene>
<evidence type="ECO:0000256" key="3">
    <source>
        <dbReference type="ARBA" id="ARBA00022806"/>
    </source>
</evidence>
<dbReference type="PROSITE" id="PS51217">
    <property type="entry name" value="UVRD_HELICASE_CTER"/>
    <property type="match status" value="1"/>
</dbReference>
<dbReference type="GO" id="GO:0005524">
    <property type="term" value="F:ATP binding"/>
    <property type="evidence" value="ECO:0007669"/>
    <property type="project" value="UniProtKB-UniRule"/>
</dbReference>
<evidence type="ECO:0000256" key="5">
    <source>
        <dbReference type="ARBA" id="ARBA00023235"/>
    </source>
</evidence>
<organism evidence="12 13">
    <name type="scientific">Saccharomycopsis crataegensis</name>
    <dbReference type="NCBI Taxonomy" id="43959"/>
    <lineage>
        <taxon>Eukaryota</taxon>
        <taxon>Fungi</taxon>
        <taxon>Dikarya</taxon>
        <taxon>Ascomycota</taxon>
        <taxon>Saccharomycotina</taxon>
        <taxon>Saccharomycetes</taxon>
        <taxon>Saccharomycopsidaceae</taxon>
        <taxon>Saccharomycopsis</taxon>
    </lineage>
</organism>
<dbReference type="Proteomes" id="UP001360560">
    <property type="component" value="Unassembled WGS sequence"/>
</dbReference>
<protein>
    <recommendedName>
        <fullName evidence="7">DNA 3'-5' helicase</fullName>
        <ecNumber evidence="7">5.6.2.4</ecNumber>
    </recommendedName>
</protein>
<evidence type="ECO:0000256" key="6">
    <source>
        <dbReference type="ARBA" id="ARBA00034617"/>
    </source>
</evidence>
<dbReference type="GO" id="GO:0043138">
    <property type="term" value="F:3'-5' DNA helicase activity"/>
    <property type="evidence" value="ECO:0007669"/>
    <property type="project" value="UniProtKB-EC"/>
</dbReference>
<dbReference type="Pfam" id="PF00580">
    <property type="entry name" value="UvrD-helicase"/>
    <property type="match status" value="2"/>
</dbReference>
<evidence type="ECO:0000256" key="4">
    <source>
        <dbReference type="ARBA" id="ARBA00022840"/>
    </source>
</evidence>
<keyword evidence="5" id="KW-0413">Isomerase</keyword>
<evidence type="ECO:0000256" key="9">
    <source>
        <dbReference type="PROSITE-ProRule" id="PRU00560"/>
    </source>
</evidence>
<evidence type="ECO:0000259" key="11">
    <source>
        <dbReference type="PROSITE" id="PS51217"/>
    </source>
</evidence>
<name>A0AAV5QQE7_9ASCO</name>
<comment type="catalytic activity">
    <reaction evidence="6">
        <text>Couples ATP hydrolysis with the unwinding of duplex DNA by translocating in the 3'-5' direction.</text>
        <dbReference type="EC" id="5.6.2.4"/>
    </reaction>
</comment>
<dbReference type="EMBL" id="BTFZ01000011">
    <property type="protein sequence ID" value="GMM36765.1"/>
    <property type="molecule type" value="Genomic_DNA"/>
</dbReference>
<dbReference type="GO" id="GO:0003677">
    <property type="term" value="F:DNA binding"/>
    <property type="evidence" value="ECO:0007669"/>
    <property type="project" value="InterPro"/>
</dbReference>
<evidence type="ECO:0000259" key="10">
    <source>
        <dbReference type="PROSITE" id="PS51198"/>
    </source>
</evidence>
<accession>A0AAV5QQE7</accession>
<evidence type="ECO:0000256" key="1">
    <source>
        <dbReference type="ARBA" id="ARBA00022741"/>
    </source>
</evidence>
<sequence length="769" mass="86965">MSEPLTNGSATDLQFSATPLQWKAIEFPPASNTITAILAGPGCGKTRTLILRCLHMMSIGIQPHEILVLSMTNSAARHLKSELRKVLSRETLQQTDTEVVGAVESLPPSEIEYIISNMNILTFDSFAGQIIAADRGSPMKILDPSYYDDIMYLTSSSRQTGRNHTASVRSRIDKWPLDARDHVIETALNKLRDTEGLATFAWIRYRTLQLLSTKFSSVVGVGRYRVLMIDEFQDLYGDLLRMVELVAVEDRGLHLTVVGDADQSIYGFLGSIDTDKKLKQVEQKSGRQLQQIVLNESFRSTGEIIKFSNQLTSTKLVNYHQDGNDDLPVSHESFSSALERADFVAREIKRLLRQSIITSLSNVLVLTRTNRPTSLMESFNFYGIKFHKRQSSVPGWMSGSISLIHYLQVLANPQEFEFSMICVMMSISGMSRPSMDVVQRKFEAWQKTKPGKAASTLWEYLIDPSTKHSSKKVIRFIETTNHWRDRIQGGGKDGAKLNNPQDLFNALLQYIADLDSARRIISTNLLVSGTARDELEKFYLGLKDASVVREAKLQEMSQNQSNEMNNVLGEEASVMRDEPEVPDLIDWFVEGYNERLYKDSSQRLGKEGVPDDAVQVSTIHAAKGLQSPVVFVLADTTYASLASKQKHELSLQEPSSPRSMYQRGSKIKRHWDEEEVRVHYVATTRAQKKLYFCELHDQFVRIGGSSQYIENPLEMKNRSTPGFPNKIASGDQLQNARKRMYSSWHRPMGRYNFGGSMRFVGRVLRVVLK</sequence>
<evidence type="ECO:0000256" key="8">
    <source>
        <dbReference type="ARBA" id="ARBA00048988"/>
    </source>
</evidence>
<comment type="catalytic activity">
    <reaction evidence="8">
        <text>ATP + H2O = ADP + phosphate + H(+)</text>
        <dbReference type="Rhea" id="RHEA:13065"/>
        <dbReference type="ChEBI" id="CHEBI:15377"/>
        <dbReference type="ChEBI" id="CHEBI:15378"/>
        <dbReference type="ChEBI" id="CHEBI:30616"/>
        <dbReference type="ChEBI" id="CHEBI:43474"/>
        <dbReference type="ChEBI" id="CHEBI:456216"/>
        <dbReference type="EC" id="5.6.2.4"/>
    </reaction>
</comment>
<dbReference type="Gene3D" id="3.40.50.300">
    <property type="entry name" value="P-loop containing nucleotide triphosphate hydrolases"/>
    <property type="match status" value="3"/>
</dbReference>
<dbReference type="InterPro" id="IPR027417">
    <property type="entry name" value="P-loop_NTPase"/>
</dbReference>
<dbReference type="GeneID" id="90074740"/>
<dbReference type="EC" id="5.6.2.4" evidence="7"/>
<keyword evidence="13" id="KW-1185">Reference proteome</keyword>
<dbReference type="PROSITE" id="PS51198">
    <property type="entry name" value="UVRD_HELICASE_ATP_BIND"/>
    <property type="match status" value="1"/>
</dbReference>
<keyword evidence="3 9" id="KW-0347">Helicase</keyword>
<proteinExistence type="predicted"/>
<evidence type="ECO:0000256" key="7">
    <source>
        <dbReference type="ARBA" id="ARBA00034808"/>
    </source>
</evidence>
<evidence type="ECO:0000313" key="12">
    <source>
        <dbReference type="EMBL" id="GMM36765.1"/>
    </source>
</evidence>
<dbReference type="GO" id="GO:0016787">
    <property type="term" value="F:hydrolase activity"/>
    <property type="evidence" value="ECO:0007669"/>
    <property type="project" value="UniProtKB-UniRule"/>
</dbReference>
<feature type="binding site" evidence="9">
    <location>
        <begin position="39"/>
        <end position="46"/>
    </location>
    <ligand>
        <name>ATP</name>
        <dbReference type="ChEBI" id="CHEBI:30616"/>
    </ligand>
</feature>
<comment type="caution">
    <text evidence="12">The sequence shown here is derived from an EMBL/GenBank/DDBJ whole genome shotgun (WGS) entry which is preliminary data.</text>
</comment>
<dbReference type="InterPro" id="IPR014016">
    <property type="entry name" value="UvrD-like_ATP-bd"/>
</dbReference>
<feature type="domain" description="UvrD-like helicase C-terminal" evidence="11">
    <location>
        <begin position="295"/>
        <end position="624"/>
    </location>
</feature>
<feature type="domain" description="UvrD-like helicase ATP-binding" evidence="10">
    <location>
        <begin position="18"/>
        <end position="301"/>
    </location>
</feature>
<keyword evidence="1 9" id="KW-0547">Nucleotide-binding</keyword>
<keyword evidence="2 9" id="KW-0378">Hydrolase</keyword>
<evidence type="ECO:0000313" key="13">
    <source>
        <dbReference type="Proteomes" id="UP001360560"/>
    </source>
</evidence>
<dbReference type="GO" id="GO:0000725">
    <property type="term" value="P:recombinational repair"/>
    <property type="evidence" value="ECO:0007669"/>
    <property type="project" value="TreeGrafter"/>
</dbReference>
<evidence type="ECO:0000256" key="2">
    <source>
        <dbReference type="ARBA" id="ARBA00022801"/>
    </source>
</evidence>
<dbReference type="PANTHER" id="PTHR11070">
    <property type="entry name" value="UVRD / RECB / PCRA DNA HELICASE FAMILY MEMBER"/>
    <property type="match status" value="1"/>
</dbReference>
<dbReference type="InterPro" id="IPR014017">
    <property type="entry name" value="DNA_helicase_UvrD-like_C"/>
</dbReference>
<dbReference type="GO" id="GO:0005634">
    <property type="term" value="C:nucleus"/>
    <property type="evidence" value="ECO:0007669"/>
    <property type="project" value="TreeGrafter"/>
</dbReference>